<reference evidence="2" key="1">
    <citation type="submission" date="2024-06" db="EMBL/GenBank/DDBJ databases">
        <title>Multi-omics analyses provide insights into the biosynthesis of the anticancer antibiotic pleurotin in Hohenbuehelia grisea.</title>
        <authorList>
            <person name="Weaver J.A."/>
            <person name="Alberti F."/>
        </authorList>
    </citation>
    <scope>NUCLEOTIDE SEQUENCE [LARGE SCALE GENOMIC DNA]</scope>
    <source>
        <strain evidence="2">T-177</strain>
    </source>
</reference>
<dbReference type="EMBL" id="JASNQZ010000006">
    <property type="protein sequence ID" value="KAL0956759.1"/>
    <property type="molecule type" value="Genomic_DNA"/>
</dbReference>
<name>A0ABR3JLU3_9AGAR</name>
<evidence type="ECO:0000313" key="2">
    <source>
        <dbReference type="Proteomes" id="UP001556367"/>
    </source>
</evidence>
<gene>
    <name evidence="1" type="ORF">HGRIS_002878</name>
</gene>
<protein>
    <submittedName>
        <fullName evidence="1">Uncharacterized protein</fullName>
    </submittedName>
</protein>
<keyword evidence="2" id="KW-1185">Reference proteome</keyword>
<proteinExistence type="predicted"/>
<evidence type="ECO:0000313" key="1">
    <source>
        <dbReference type="EMBL" id="KAL0956759.1"/>
    </source>
</evidence>
<dbReference type="Proteomes" id="UP001556367">
    <property type="component" value="Unassembled WGS sequence"/>
</dbReference>
<comment type="caution">
    <text evidence="1">The sequence shown here is derived from an EMBL/GenBank/DDBJ whole genome shotgun (WGS) entry which is preliminary data.</text>
</comment>
<accession>A0ABR3JLU3</accession>
<organism evidence="1 2">
    <name type="scientific">Hohenbuehelia grisea</name>
    <dbReference type="NCBI Taxonomy" id="104357"/>
    <lineage>
        <taxon>Eukaryota</taxon>
        <taxon>Fungi</taxon>
        <taxon>Dikarya</taxon>
        <taxon>Basidiomycota</taxon>
        <taxon>Agaricomycotina</taxon>
        <taxon>Agaricomycetes</taxon>
        <taxon>Agaricomycetidae</taxon>
        <taxon>Agaricales</taxon>
        <taxon>Pleurotineae</taxon>
        <taxon>Pleurotaceae</taxon>
        <taxon>Hohenbuehelia</taxon>
    </lineage>
</organism>
<sequence length="134" mass="14621">MYGFTGNDASLYQYPSIPVAKHPLPLKESQCTPPPRENCTVAGLVRPQCLANLLGSGQLITTSVEGERARGSFLDFLLASCITTSALDLPLHQHLRPYEYNYLSSVLCSLWIESCTTAALDEGVRPGRPLLGRI</sequence>